<dbReference type="InterPro" id="IPR005123">
    <property type="entry name" value="Oxoglu/Fe-dep_dioxygenase_dom"/>
</dbReference>
<evidence type="ECO:0000256" key="4">
    <source>
        <dbReference type="ARBA" id="ARBA00022964"/>
    </source>
</evidence>
<organism evidence="8 9">
    <name type="scientific">Seminavis robusta</name>
    <dbReference type="NCBI Taxonomy" id="568900"/>
    <lineage>
        <taxon>Eukaryota</taxon>
        <taxon>Sar</taxon>
        <taxon>Stramenopiles</taxon>
        <taxon>Ochrophyta</taxon>
        <taxon>Bacillariophyta</taxon>
        <taxon>Bacillariophyceae</taxon>
        <taxon>Bacillariophycidae</taxon>
        <taxon>Naviculales</taxon>
        <taxon>Naviculaceae</taxon>
        <taxon>Seminavis</taxon>
    </lineage>
</organism>
<proteinExistence type="predicted"/>
<evidence type="ECO:0000256" key="2">
    <source>
        <dbReference type="ARBA" id="ARBA00022723"/>
    </source>
</evidence>
<keyword evidence="6" id="KW-0408">Iron</keyword>
<dbReference type="GO" id="GO:0016705">
    <property type="term" value="F:oxidoreductase activity, acting on paired donors, with incorporation or reduction of molecular oxygen"/>
    <property type="evidence" value="ECO:0007669"/>
    <property type="project" value="InterPro"/>
</dbReference>
<dbReference type="AlphaFoldDB" id="A0A9N8E497"/>
<dbReference type="Pfam" id="PF25238">
    <property type="entry name" value="OGFOD2-like"/>
    <property type="match status" value="1"/>
</dbReference>
<dbReference type="EMBL" id="CAICTM010000602">
    <property type="protein sequence ID" value="CAB9513630.1"/>
    <property type="molecule type" value="Genomic_DNA"/>
</dbReference>
<dbReference type="GO" id="GO:0051213">
    <property type="term" value="F:dioxygenase activity"/>
    <property type="evidence" value="ECO:0007669"/>
    <property type="project" value="UniProtKB-KW"/>
</dbReference>
<dbReference type="PANTHER" id="PTHR24014:SF4">
    <property type="entry name" value="2-OXOGLUTARATE AND IRON-DEPENDENT OXYGENASE DOMAIN-CONTAINING PROTEIN 2"/>
    <property type="match status" value="1"/>
</dbReference>
<comment type="cofactor">
    <cofactor evidence="1">
        <name>L-ascorbate</name>
        <dbReference type="ChEBI" id="CHEBI:38290"/>
    </cofactor>
</comment>
<evidence type="ECO:0000256" key="3">
    <source>
        <dbReference type="ARBA" id="ARBA00022896"/>
    </source>
</evidence>
<keyword evidence="2" id="KW-0479">Metal-binding</keyword>
<keyword evidence="3" id="KW-0847">Vitamin C</keyword>
<evidence type="ECO:0000256" key="1">
    <source>
        <dbReference type="ARBA" id="ARBA00001961"/>
    </source>
</evidence>
<evidence type="ECO:0000256" key="6">
    <source>
        <dbReference type="ARBA" id="ARBA00023004"/>
    </source>
</evidence>
<feature type="domain" description="Fe2OG dioxygenase" evidence="7">
    <location>
        <begin position="146"/>
        <end position="242"/>
    </location>
</feature>
<dbReference type="GO" id="GO:0005506">
    <property type="term" value="F:iron ion binding"/>
    <property type="evidence" value="ECO:0007669"/>
    <property type="project" value="InterPro"/>
</dbReference>
<evidence type="ECO:0000259" key="7">
    <source>
        <dbReference type="PROSITE" id="PS51471"/>
    </source>
</evidence>
<comment type="caution">
    <text evidence="8">The sequence shown here is derived from an EMBL/GenBank/DDBJ whole genome shotgun (WGS) entry which is preliminary data.</text>
</comment>
<dbReference type="PANTHER" id="PTHR24014">
    <property type="entry name" value="2-OXOGLUTARATE AND IRON-DEPENDENT OXYGENASE DOMAIN-CONTAINING PROTEIN 2"/>
    <property type="match status" value="1"/>
</dbReference>
<dbReference type="InterPro" id="IPR006620">
    <property type="entry name" value="Pro_4_hyd_alph"/>
</dbReference>
<name>A0A9N8E497_9STRA</name>
<dbReference type="GO" id="GO:0031418">
    <property type="term" value="F:L-ascorbic acid binding"/>
    <property type="evidence" value="ECO:0007669"/>
    <property type="project" value="UniProtKB-KW"/>
</dbReference>
<keyword evidence="4" id="KW-0223">Dioxygenase</keyword>
<dbReference type="OrthoDB" id="1736837at2759"/>
<sequence length="330" mass="37955">MATRTTVLKRTIEGLYRPHRKHEILFQGTFQSHWAHPDLVEIVKQTQNATTTSSTMPSAPLTVEIPDSVYSFSAFTSEFVKLLTEEIANFYAASERFDIPIHRPNSMNKYGVVVNEIGLRPLISSFQQDYLWPISKVLFPQEATPKFDGHHSFIVRYQADEDLGLDMHTDDSDVTFNVCLGETFTGSTLTFCGEFGAANHRQYTHQYHHQVGRAILHLGSRRHGADDIDTGRRMNLIVWNHNSVWRASSQYRELKHGMGYQREQGLPSKVCLSYTHDVDYLAYHDDLPERAKTLQLHPWCPPPGMEYEGFEDQLRAKDKKKKTRDPVDEL</sequence>
<dbReference type="SMART" id="SM00702">
    <property type="entry name" value="P4Hc"/>
    <property type="match status" value="1"/>
</dbReference>
<dbReference type="PROSITE" id="PS51471">
    <property type="entry name" value="FE2OG_OXY"/>
    <property type="match status" value="1"/>
</dbReference>
<gene>
    <name evidence="8" type="ORF">SEMRO_603_G173920.1</name>
</gene>
<keyword evidence="5" id="KW-0560">Oxidoreductase</keyword>
<accession>A0A9N8E497</accession>
<evidence type="ECO:0000256" key="5">
    <source>
        <dbReference type="ARBA" id="ARBA00023002"/>
    </source>
</evidence>
<reference evidence="8" key="1">
    <citation type="submission" date="2020-06" db="EMBL/GenBank/DDBJ databases">
        <authorList>
            <consortium name="Plant Systems Biology data submission"/>
        </authorList>
    </citation>
    <scope>NUCLEOTIDE SEQUENCE</scope>
    <source>
        <strain evidence="8">D6</strain>
    </source>
</reference>
<dbReference type="Proteomes" id="UP001153069">
    <property type="component" value="Unassembled WGS sequence"/>
</dbReference>
<evidence type="ECO:0000313" key="9">
    <source>
        <dbReference type="Proteomes" id="UP001153069"/>
    </source>
</evidence>
<protein>
    <submittedName>
        <fullName evidence="8">And iron-dependent oxygenase domain-containing protein 2</fullName>
    </submittedName>
</protein>
<evidence type="ECO:0000313" key="8">
    <source>
        <dbReference type="EMBL" id="CAB9513630.1"/>
    </source>
</evidence>
<keyword evidence="9" id="KW-1185">Reference proteome</keyword>